<dbReference type="OrthoDB" id="6585699at2759"/>
<dbReference type="PANTHER" id="PTHR46790">
    <property type="entry name" value="CENTROMERE PROTEIN N"/>
    <property type="match status" value="1"/>
</dbReference>
<proteinExistence type="predicted"/>
<gene>
    <name evidence="1" type="ORF">LSTR_LSTR007211</name>
</gene>
<evidence type="ECO:0000313" key="2">
    <source>
        <dbReference type="Proteomes" id="UP000291343"/>
    </source>
</evidence>
<dbReference type="PANTHER" id="PTHR46790:SF1">
    <property type="entry name" value="CENTROMERE PROTEIN N"/>
    <property type="match status" value="1"/>
</dbReference>
<accession>A0A482XD12</accession>
<dbReference type="InterPro" id="IPR052011">
    <property type="entry name" value="CENP-NAC/CAD_complex"/>
</dbReference>
<dbReference type="AlphaFoldDB" id="A0A482XD12"/>
<name>A0A482XD12_LAOST</name>
<reference evidence="1 2" key="1">
    <citation type="journal article" date="2017" name="Gigascience">
        <title>Genome sequence of the small brown planthopper, Laodelphax striatellus.</title>
        <authorList>
            <person name="Zhu J."/>
            <person name="Jiang F."/>
            <person name="Wang X."/>
            <person name="Yang P."/>
            <person name="Bao Y."/>
            <person name="Zhao W."/>
            <person name="Wang W."/>
            <person name="Lu H."/>
            <person name="Wang Q."/>
            <person name="Cui N."/>
            <person name="Li J."/>
            <person name="Chen X."/>
            <person name="Luo L."/>
            <person name="Yu J."/>
            <person name="Kang L."/>
            <person name="Cui F."/>
        </authorList>
    </citation>
    <scope>NUCLEOTIDE SEQUENCE [LARGE SCALE GENOMIC DNA]</scope>
    <source>
        <strain evidence="1">Lst14</strain>
    </source>
</reference>
<dbReference type="GO" id="GO:0005654">
    <property type="term" value="C:nucleoplasm"/>
    <property type="evidence" value="ECO:0007669"/>
    <property type="project" value="TreeGrafter"/>
</dbReference>
<sequence length="355" mass="40903">MCSRVSSKNNTETSTSSLLRDYAKKRTPLRESLEEKLDKLLSKLKITKLINEFLPLFPSISWINVKKKLEKRKLPLKCTGKIIVQALKDKNDETFGKIANRAFLLDTILKRTQKWNTWLMYDKKTTSTIIDLAKLEKQVMQSIRIEKLNADLYTLERDNIFYFMVKMRSLRKNRGVVLSQPSIFAVSKENLPYVFVMNKLPSEKLKMFVTGNGYDSFKSYGLTGKSVDALISILKNKCDPSDLPLEIPFKPEIIKTSSSNIYLQDKGRDNYASQHFDENTPCVEELVVKGAPEFQGKTNFNGKFRTSMTIKSKNIAETMRLFAQIGIIQPPFPYYLQKCFKLGRNNLKLKSIQSE</sequence>
<evidence type="ECO:0000313" key="1">
    <source>
        <dbReference type="EMBL" id="RZF43875.1"/>
    </source>
</evidence>
<dbReference type="InParanoid" id="A0A482XD12"/>
<keyword evidence="2" id="KW-1185">Reference proteome</keyword>
<dbReference type="EMBL" id="QKKF02012050">
    <property type="protein sequence ID" value="RZF43875.1"/>
    <property type="molecule type" value="Genomic_DNA"/>
</dbReference>
<dbReference type="Proteomes" id="UP000291343">
    <property type="component" value="Unassembled WGS sequence"/>
</dbReference>
<comment type="caution">
    <text evidence="1">The sequence shown here is derived from an EMBL/GenBank/DDBJ whole genome shotgun (WGS) entry which is preliminary data.</text>
</comment>
<protein>
    <submittedName>
        <fullName evidence="1">Uncharacterized protein</fullName>
    </submittedName>
</protein>
<organism evidence="1 2">
    <name type="scientific">Laodelphax striatellus</name>
    <name type="common">Small brown planthopper</name>
    <name type="synonym">Delphax striatella</name>
    <dbReference type="NCBI Taxonomy" id="195883"/>
    <lineage>
        <taxon>Eukaryota</taxon>
        <taxon>Metazoa</taxon>
        <taxon>Ecdysozoa</taxon>
        <taxon>Arthropoda</taxon>
        <taxon>Hexapoda</taxon>
        <taxon>Insecta</taxon>
        <taxon>Pterygota</taxon>
        <taxon>Neoptera</taxon>
        <taxon>Paraneoptera</taxon>
        <taxon>Hemiptera</taxon>
        <taxon>Auchenorrhyncha</taxon>
        <taxon>Fulgoroidea</taxon>
        <taxon>Delphacidae</taxon>
        <taxon>Criomorphinae</taxon>
        <taxon>Laodelphax</taxon>
    </lineage>
</organism>